<evidence type="ECO:0000259" key="7">
    <source>
        <dbReference type="Pfam" id="PF00266"/>
    </source>
</evidence>
<dbReference type="InterPro" id="IPR015424">
    <property type="entry name" value="PyrdxlP-dep_Trfase"/>
</dbReference>
<dbReference type="CDD" id="cd06453">
    <property type="entry name" value="SufS_like"/>
    <property type="match status" value="1"/>
</dbReference>
<dbReference type="SUPFAM" id="SSF53383">
    <property type="entry name" value="PLP-dependent transferases"/>
    <property type="match status" value="1"/>
</dbReference>
<evidence type="ECO:0000313" key="9">
    <source>
        <dbReference type="Proteomes" id="UP000054123"/>
    </source>
</evidence>
<dbReference type="InterPro" id="IPR015422">
    <property type="entry name" value="PyrdxlP-dep_Trfase_small"/>
</dbReference>
<protein>
    <recommendedName>
        <fullName evidence="3">cysteine desulfurase</fullName>
        <ecNumber evidence="3">2.8.1.7</ecNumber>
    </recommendedName>
</protein>
<dbReference type="Proteomes" id="UP000054123">
    <property type="component" value="Unassembled WGS sequence"/>
</dbReference>
<keyword evidence="9" id="KW-1185">Reference proteome</keyword>
<evidence type="ECO:0000313" key="8">
    <source>
        <dbReference type="EMBL" id="EXI63006.1"/>
    </source>
</evidence>
<sequence length="397" mass="44834">MPNTQFRTHFPFFTQAEGWTYLDSAATTLKPNVLIQTTAEFYASAGSVHRSQYDLPQTEQYELARDLVMKRFNVEAREAVIWTSGTTQSINIVAYGLEHQIEKGDEIIISVAEHHANFIPWQQLAERTKAKLIVLPLNEQYQIEAETLKNALSEKTKIVAFNLVSNVTGVRQPAQDLIPIIRRHSSAKILLDIAQAVCSEQVDVQKLDADFYAFSAHKMYGPNGVGVLTGKLQSLEKIRPLVFGGKMLKNITESELTVADLPYRLEAGTPNIAGIIGFGQVLAWLEKLDFSQLNQQLYALAEYTRKRLNSYQNLQMIGQQNTPTISFVVKDQHPADIAAFLTQSKIAIRQGEHCAKPYLRYLEEVGTVRISLAHYNTQEDIERFFNALDFALAILWE</sequence>
<dbReference type="GO" id="GO:0006534">
    <property type="term" value="P:cysteine metabolic process"/>
    <property type="evidence" value="ECO:0007669"/>
    <property type="project" value="InterPro"/>
</dbReference>
<name>A0A011MKK8_9PAST</name>
<keyword evidence="5" id="KW-0663">Pyridoxal phosphate</keyword>
<dbReference type="AlphaFoldDB" id="A0A011MKK8"/>
<dbReference type="GO" id="GO:0031071">
    <property type="term" value="F:cysteine desulfurase activity"/>
    <property type="evidence" value="ECO:0007669"/>
    <property type="project" value="UniProtKB-EC"/>
</dbReference>
<dbReference type="EC" id="2.8.1.7" evidence="3"/>
<proteinExistence type="inferred from homology"/>
<feature type="domain" description="Aminotransferase class V" evidence="7">
    <location>
        <begin position="20"/>
        <end position="384"/>
    </location>
</feature>
<dbReference type="Gene3D" id="3.90.1150.10">
    <property type="entry name" value="Aspartate Aminotransferase, domain 1"/>
    <property type="match status" value="1"/>
</dbReference>
<dbReference type="Gene3D" id="3.40.640.10">
    <property type="entry name" value="Type I PLP-dependent aspartate aminotransferase-like (Major domain)"/>
    <property type="match status" value="1"/>
</dbReference>
<dbReference type="InterPro" id="IPR010970">
    <property type="entry name" value="Cys_dSase_SufS"/>
</dbReference>
<dbReference type="EMBL" id="JANJ01000001">
    <property type="protein sequence ID" value="EXI63006.1"/>
    <property type="molecule type" value="Genomic_DNA"/>
</dbReference>
<evidence type="ECO:0000256" key="3">
    <source>
        <dbReference type="ARBA" id="ARBA00012239"/>
    </source>
</evidence>
<keyword evidence="4" id="KW-0808">Transferase</keyword>
<evidence type="ECO:0000256" key="5">
    <source>
        <dbReference type="ARBA" id="ARBA00022898"/>
    </source>
</evidence>
<dbReference type="PATRIC" id="fig|1450449.3.peg.139"/>
<reference evidence="8 9" key="1">
    <citation type="journal article" date="2014" name="Genome Announc.">
        <title>Genome Sequence of a Presumptive Mannheimia haemolytica Strain with an A1/A6-Cross-Reactive Serotype from a White-Tailed Deer (Odocoileus virginianus).</title>
        <authorList>
            <person name="Lawrence P.K."/>
            <person name="Bey R.F."/>
            <person name="Wiener B."/>
            <person name="Kittichotirat W."/>
            <person name="Bumgarner R.E."/>
        </authorList>
    </citation>
    <scope>NUCLEOTIDE SEQUENCE [LARGE SCALE GENOMIC DNA]</scope>
    <source>
        <strain evidence="8 9">PKL10</strain>
    </source>
</reference>
<dbReference type="RefSeq" id="WP_042801189.1">
    <property type="nucleotide sequence ID" value="NZ_AVSP01000004.1"/>
</dbReference>
<dbReference type="InterPro" id="IPR000192">
    <property type="entry name" value="Aminotrans_V_dom"/>
</dbReference>
<dbReference type="GO" id="GO:0030170">
    <property type="term" value="F:pyridoxal phosphate binding"/>
    <property type="evidence" value="ECO:0007669"/>
    <property type="project" value="InterPro"/>
</dbReference>
<organism evidence="8 9">
    <name type="scientific">Mannheimia granulomatis</name>
    <dbReference type="NCBI Taxonomy" id="85402"/>
    <lineage>
        <taxon>Bacteria</taxon>
        <taxon>Pseudomonadati</taxon>
        <taxon>Pseudomonadota</taxon>
        <taxon>Gammaproteobacteria</taxon>
        <taxon>Pasteurellales</taxon>
        <taxon>Pasteurellaceae</taxon>
        <taxon>Mannheimia</taxon>
    </lineage>
</organism>
<comment type="catalytic activity">
    <reaction evidence="6">
        <text>(sulfur carrier)-H + L-cysteine = (sulfur carrier)-SH + L-alanine</text>
        <dbReference type="Rhea" id="RHEA:43892"/>
        <dbReference type="Rhea" id="RHEA-COMP:14737"/>
        <dbReference type="Rhea" id="RHEA-COMP:14739"/>
        <dbReference type="ChEBI" id="CHEBI:29917"/>
        <dbReference type="ChEBI" id="CHEBI:35235"/>
        <dbReference type="ChEBI" id="CHEBI:57972"/>
        <dbReference type="ChEBI" id="CHEBI:64428"/>
        <dbReference type="EC" id="2.8.1.7"/>
    </reaction>
</comment>
<dbReference type="PANTHER" id="PTHR43586">
    <property type="entry name" value="CYSTEINE DESULFURASE"/>
    <property type="match status" value="1"/>
</dbReference>
<evidence type="ECO:0000256" key="1">
    <source>
        <dbReference type="ARBA" id="ARBA00001933"/>
    </source>
</evidence>
<dbReference type="InterPro" id="IPR015421">
    <property type="entry name" value="PyrdxlP-dep_Trfase_major"/>
</dbReference>
<evidence type="ECO:0000256" key="6">
    <source>
        <dbReference type="ARBA" id="ARBA00050776"/>
    </source>
</evidence>
<evidence type="ECO:0000256" key="2">
    <source>
        <dbReference type="ARBA" id="ARBA00010447"/>
    </source>
</evidence>
<comment type="similarity">
    <text evidence="2">Belongs to the class-V pyridoxal-phosphate-dependent aminotransferase family. Csd subfamily.</text>
</comment>
<accession>A0A011MKK8</accession>
<evidence type="ECO:0000256" key="4">
    <source>
        <dbReference type="ARBA" id="ARBA00022679"/>
    </source>
</evidence>
<dbReference type="STRING" id="1122190.GCA_000621105_00330"/>
<comment type="caution">
    <text evidence="8">The sequence shown here is derived from an EMBL/GenBank/DDBJ whole genome shotgun (WGS) entry which is preliminary data.</text>
</comment>
<dbReference type="OrthoDB" id="9808002at2"/>
<dbReference type="Pfam" id="PF00266">
    <property type="entry name" value="Aminotran_5"/>
    <property type="match status" value="1"/>
</dbReference>
<gene>
    <name evidence="8" type="ORF">AK33_00965</name>
</gene>
<comment type="cofactor">
    <cofactor evidence="1">
        <name>pyridoxal 5'-phosphate</name>
        <dbReference type="ChEBI" id="CHEBI:597326"/>
    </cofactor>
</comment>
<dbReference type="PANTHER" id="PTHR43586:SF8">
    <property type="entry name" value="CYSTEINE DESULFURASE 1, CHLOROPLASTIC"/>
    <property type="match status" value="1"/>
</dbReference>